<dbReference type="InterPro" id="IPR027417">
    <property type="entry name" value="P-loop_NTPase"/>
</dbReference>
<keyword evidence="4" id="KW-0238">DNA-binding</keyword>
<evidence type="ECO:0000313" key="7">
    <source>
        <dbReference type="Proteomes" id="UP000192939"/>
    </source>
</evidence>
<dbReference type="CDD" id="cd18785">
    <property type="entry name" value="SF2_C"/>
    <property type="match status" value="1"/>
</dbReference>
<dbReference type="NCBIfam" id="NF033543">
    <property type="entry name" value="transpos_IS256"/>
    <property type="match status" value="1"/>
</dbReference>
<keyword evidence="3" id="KW-0815">Transposition</keyword>
<reference evidence="6 7" key="1">
    <citation type="submission" date="2017-04" db="EMBL/GenBank/DDBJ databases">
        <authorList>
            <person name="Varghese N."/>
            <person name="Submissions S."/>
        </authorList>
    </citation>
    <scope>NUCLEOTIDE SEQUENCE [LARGE SCALE GENOMIC DNA]</scope>
    <source>
        <strain evidence="6 7">J12</strain>
    </source>
</reference>
<comment type="similarity">
    <text evidence="2">Belongs to the transposase mutator family.</text>
</comment>
<dbReference type="EMBL" id="FXAE01000024">
    <property type="protein sequence ID" value="SMF33510.1"/>
    <property type="molecule type" value="Genomic_DNA"/>
</dbReference>
<evidence type="ECO:0000256" key="5">
    <source>
        <dbReference type="ARBA" id="ARBA00023172"/>
    </source>
</evidence>
<comment type="caution">
    <text evidence="6">The sequence shown here is derived from an EMBL/GenBank/DDBJ whole genome shotgun (WGS) entry which is preliminary data.</text>
</comment>
<dbReference type="InterPro" id="IPR001207">
    <property type="entry name" value="Transposase_mutator"/>
</dbReference>
<dbReference type="SUPFAM" id="SSF52540">
    <property type="entry name" value="P-loop containing nucleoside triphosphate hydrolases"/>
    <property type="match status" value="1"/>
</dbReference>
<evidence type="ECO:0000256" key="4">
    <source>
        <dbReference type="ARBA" id="ARBA00023125"/>
    </source>
</evidence>
<evidence type="ECO:0000256" key="3">
    <source>
        <dbReference type="ARBA" id="ARBA00022578"/>
    </source>
</evidence>
<evidence type="ECO:0000313" key="6">
    <source>
        <dbReference type="EMBL" id="SMF33510.1"/>
    </source>
</evidence>
<comment type="function">
    <text evidence="1">Required for the transposition of the insertion element.</text>
</comment>
<name>A0ABY1LYF2_9BACL</name>
<gene>
    <name evidence="6" type="ORF">SAMN02744124_02500</name>
</gene>
<accession>A0ABY1LYF2</accession>
<keyword evidence="5" id="KW-0233">DNA recombination</keyword>
<proteinExistence type="inferred from homology"/>
<dbReference type="PANTHER" id="PTHR33217:SF8">
    <property type="entry name" value="MUTATOR FAMILY TRANSPOSASE"/>
    <property type="match status" value="1"/>
</dbReference>
<dbReference type="Pfam" id="PF00872">
    <property type="entry name" value="Transposase_mut"/>
    <property type="match status" value="1"/>
</dbReference>
<keyword evidence="7" id="KW-1185">Reference proteome</keyword>
<protein>
    <submittedName>
        <fullName evidence="6">Transposase (Or an inactivated derivative)</fullName>
    </submittedName>
</protein>
<dbReference type="RefSeq" id="WP_217808301.1">
    <property type="nucleotide sequence ID" value="NZ_FXAE01000024.1"/>
</dbReference>
<evidence type="ECO:0000256" key="1">
    <source>
        <dbReference type="ARBA" id="ARBA00002190"/>
    </source>
</evidence>
<evidence type="ECO:0000256" key="2">
    <source>
        <dbReference type="ARBA" id="ARBA00010961"/>
    </source>
</evidence>
<sequence>MARFSKELVKAFVKENNLKTMEDVQSALKELFAETLQSMLEAELDTELGYEKHDIKNKTTTNSRNGKSKKTVTSEYGEIEIQVPRDRNSEFEPVIVKKHQSNVTGIEDQIIAMYAKGVSTRDIQDHLNHLYGIEVSPTMISNVTNKIVPLIKDWQNRPLQSVYAVVFLDAIHYKVKQDGAIVNKAAYMVIGIDLDGNKDVLGMWIGENESSKFWLSVLNDLKNRGVQDILITCVDNLNGFSQAIAACYPKTEIQKCIIHQIRNSTRYVSYKDLKKVTADLKPIYKAVTEEAALVELDRFEEVWGSKYPLIVRSWRNNWDELSTFFKYPPEIRKLIYTTNMIESYHRQLRKVTKGKSIFSTDEALLKMLYLATMDMKVALIHSNLPEDKLTAGLNAIENHKVEVVIHVAKLGEGYDHKYLSVAAIFRPFRSRLPYEQFIGRVLRAIDADEVVSEEDNIAAVVHHQELGLDDLWEFYRKEKEKSDVIKFIERTGSLSVSPKV</sequence>
<dbReference type="Proteomes" id="UP000192939">
    <property type="component" value="Unassembled WGS sequence"/>
</dbReference>
<organism evidence="6 7">
    <name type="scientific">Paenibacillus barengoltzii J12</name>
    <dbReference type="NCBI Taxonomy" id="935846"/>
    <lineage>
        <taxon>Bacteria</taxon>
        <taxon>Bacillati</taxon>
        <taxon>Bacillota</taxon>
        <taxon>Bacilli</taxon>
        <taxon>Bacillales</taxon>
        <taxon>Paenibacillaceae</taxon>
        <taxon>Paenibacillus</taxon>
    </lineage>
</organism>
<dbReference type="PANTHER" id="PTHR33217">
    <property type="entry name" value="TRANSPOSASE FOR INSERTION SEQUENCE ELEMENT IS1081"/>
    <property type="match status" value="1"/>
</dbReference>
<dbReference type="Gene3D" id="3.40.50.300">
    <property type="entry name" value="P-loop containing nucleotide triphosphate hydrolases"/>
    <property type="match status" value="1"/>
</dbReference>